<evidence type="ECO:0000313" key="1">
    <source>
        <dbReference type="EMBL" id="KAK8952388.1"/>
    </source>
</evidence>
<dbReference type="AlphaFoldDB" id="A0AAP0BWI9"/>
<gene>
    <name evidence="1" type="ORF">KSP39_PZI004291</name>
</gene>
<proteinExistence type="predicted"/>
<dbReference type="Proteomes" id="UP001418222">
    <property type="component" value="Unassembled WGS sequence"/>
</dbReference>
<dbReference type="EMBL" id="JBBWWQ010000003">
    <property type="protein sequence ID" value="KAK8952388.1"/>
    <property type="molecule type" value="Genomic_DNA"/>
</dbReference>
<dbReference type="PANTHER" id="PTHR31973">
    <property type="entry name" value="POLYPROTEIN, PUTATIVE-RELATED"/>
    <property type="match status" value="1"/>
</dbReference>
<evidence type="ECO:0000313" key="2">
    <source>
        <dbReference type="Proteomes" id="UP001418222"/>
    </source>
</evidence>
<keyword evidence="2" id="KW-1185">Reference proteome</keyword>
<reference evidence="1 2" key="1">
    <citation type="journal article" date="2022" name="Nat. Plants">
        <title>Genomes of leafy and leafless Platanthera orchids illuminate the evolution of mycoheterotrophy.</title>
        <authorList>
            <person name="Li M.H."/>
            <person name="Liu K.W."/>
            <person name="Li Z."/>
            <person name="Lu H.C."/>
            <person name="Ye Q.L."/>
            <person name="Zhang D."/>
            <person name="Wang J.Y."/>
            <person name="Li Y.F."/>
            <person name="Zhong Z.M."/>
            <person name="Liu X."/>
            <person name="Yu X."/>
            <person name="Liu D.K."/>
            <person name="Tu X.D."/>
            <person name="Liu B."/>
            <person name="Hao Y."/>
            <person name="Liao X.Y."/>
            <person name="Jiang Y.T."/>
            <person name="Sun W.H."/>
            <person name="Chen J."/>
            <person name="Chen Y.Q."/>
            <person name="Ai Y."/>
            <person name="Zhai J.W."/>
            <person name="Wu S.S."/>
            <person name="Zhou Z."/>
            <person name="Hsiao Y.Y."/>
            <person name="Wu W.L."/>
            <person name="Chen Y.Y."/>
            <person name="Lin Y.F."/>
            <person name="Hsu J.L."/>
            <person name="Li C.Y."/>
            <person name="Wang Z.W."/>
            <person name="Zhao X."/>
            <person name="Zhong W.Y."/>
            <person name="Ma X.K."/>
            <person name="Ma L."/>
            <person name="Huang J."/>
            <person name="Chen G.Z."/>
            <person name="Huang M.Z."/>
            <person name="Huang L."/>
            <person name="Peng D.H."/>
            <person name="Luo Y.B."/>
            <person name="Zou S.Q."/>
            <person name="Chen S.P."/>
            <person name="Lan S."/>
            <person name="Tsai W.C."/>
            <person name="Van de Peer Y."/>
            <person name="Liu Z.J."/>
        </authorList>
    </citation>
    <scope>NUCLEOTIDE SEQUENCE [LARGE SCALE GENOMIC DNA]</scope>
    <source>
        <strain evidence="1">Lor287</strain>
    </source>
</reference>
<sequence>MLFNNYCETFNKIILRARDKPIITMLKIIRVIIMKRLHTQRDKISKFNGEVCPTIQKILENNKKNAHGYILGWNEHDKFEVNRYAGDKWTVNPGSYNCSCRR</sequence>
<protein>
    <submittedName>
        <fullName evidence="1">Uncharacterized protein</fullName>
    </submittedName>
</protein>
<dbReference type="PANTHER" id="PTHR31973:SF187">
    <property type="entry name" value="MUTATOR TRANSPOSASE MUDRA PROTEIN"/>
    <property type="match status" value="1"/>
</dbReference>
<accession>A0AAP0BWI9</accession>
<name>A0AAP0BWI9_9ASPA</name>
<organism evidence="1 2">
    <name type="scientific">Platanthera zijinensis</name>
    <dbReference type="NCBI Taxonomy" id="2320716"/>
    <lineage>
        <taxon>Eukaryota</taxon>
        <taxon>Viridiplantae</taxon>
        <taxon>Streptophyta</taxon>
        <taxon>Embryophyta</taxon>
        <taxon>Tracheophyta</taxon>
        <taxon>Spermatophyta</taxon>
        <taxon>Magnoliopsida</taxon>
        <taxon>Liliopsida</taxon>
        <taxon>Asparagales</taxon>
        <taxon>Orchidaceae</taxon>
        <taxon>Orchidoideae</taxon>
        <taxon>Orchideae</taxon>
        <taxon>Orchidinae</taxon>
        <taxon>Platanthera</taxon>
    </lineage>
</organism>
<comment type="caution">
    <text evidence="1">The sequence shown here is derived from an EMBL/GenBank/DDBJ whole genome shotgun (WGS) entry which is preliminary data.</text>
</comment>